<dbReference type="InterPro" id="IPR040382">
    <property type="entry name" value="NOL10/Enp2"/>
</dbReference>
<organism evidence="8 9">
    <name type="scientific">Symbiodinium microadriaticum</name>
    <name type="common">Dinoflagellate</name>
    <name type="synonym">Zooxanthella microadriatica</name>
    <dbReference type="NCBI Taxonomy" id="2951"/>
    <lineage>
        <taxon>Eukaryota</taxon>
        <taxon>Sar</taxon>
        <taxon>Alveolata</taxon>
        <taxon>Dinophyceae</taxon>
        <taxon>Suessiales</taxon>
        <taxon>Symbiodiniaceae</taxon>
        <taxon>Symbiodinium</taxon>
    </lineage>
</organism>
<dbReference type="SMART" id="SM00320">
    <property type="entry name" value="WD40"/>
    <property type="match status" value="4"/>
</dbReference>
<gene>
    <name evidence="8" type="primary">nol10</name>
    <name evidence="8" type="ORF">AK812_SmicGene38128</name>
</gene>
<dbReference type="Pfam" id="PF05891">
    <property type="entry name" value="Methyltransf_PK"/>
    <property type="match status" value="1"/>
</dbReference>
<evidence type="ECO:0000256" key="2">
    <source>
        <dbReference type="ARBA" id="ARBA00022603"/>
    </source>
</evidence>
<evidence type="ECO:0000313" key="9">
    <source>
        <dbReference type="Proteomes" id="UP000186817"/>
    </source>
</evidence>
<dbReference type="InterPro" id="IPR008576">
    <property type="entry name" value="MeTrfase_NTM1"/>
</dbReference>
<keyword evidence="3" id="KW-0808">Transferase</keyword>
<feature type="region of interest" description="Disordered" evidence="5">
    <location>
        <begin position="504"/>
        <end position="525"/>
    </location>
</feature>
<evidence type="ECO:0000259" key="7">
    <source>
        <dbReference type="Pfam" id="PF23098"/>
    </source>
</evidence>
<dbReference type="Proteomes" id="UP000186817">
    <property type="component" value="Unassembled WGS sequence"/>
</dbReference>
<name>A0A1Q9CET1_SYMMI</name>
<keyword evidence="2" id="KW-0489">Methyltransferase</keyword>
<dbReference type="InterPro" id="IPR029063">
    <property type="entry name" value="SAM-dependent_MTases_sf"/>
</dbReference>
<keyword evidence="4" id="KW-0949">S-adenosyl-L-methionine</keyword>
<dbReference type="GO" id="GO:0032040">
    <property type="term" value="C:small-subunit processome"/>
    <property type="evidence" value="ECO:0007669"/>
    <property type="project" value="TreeGrafter"/>
</dbReference>
<evidence type="ECO:0000256" key="1">
    <source>
        <dbReference type="ARBA" id="ARBA00009059"/>
    </source>
</evidence>
<dbReference type="PANTHER" id="PTHR14927">
    <property type="entry name" value="NUCLEOLAR PROTEIN 10"/>
    <property type="match status" value="1"/>
</dbReference>
<dbReference type="PANTHER" id="PTHR14927:SF0">
    <property type="entry name" value="NUCLEOLAR PROTEIN 10"/>
    <property type="match status" value="1"/>
</dbReference>
<dbReference type="InterPro" id="IPR001680">
    <property type="entry name" value="WD40_rpt"/>
</dbReference>
<evidence type="ECO:0000256" key="5">
    <source>
        <dbReference type="SAM" id="MobiDB-lite"/>
    </source>
</evidence>
<dbReference type="GO" id="GO:0008276">
    <property type="term" value="F:protein methyltransferase activity"/>
    <property type="evidence" value="ECO:0007669"/>
    <property type="project" value="UniProtKB-ARBA"/>
</dbReference>
<dbReference type="Gene3D" id="2.130.10.10">
    <property type="entry name" value="YVTN repeat-like/Quinoprotein amine dehydrogenase"/>
    <property type="match status" value="1"/>
</dbReference>
<comment type="caution">
    <text evidence="8">The sequence shown here is derived from an EMBL/GenBank/DDBJ whole genome shotgun (WGS) entry which is preliminary data.</text>
</comment>
<reference evidence="8 9" key="1">
    <citation type="submission" date="2016-02" db="EMBL/GenBank/DDBJ databases">
        <title>Genome analysis of coral dinoflagellate symbionts highlights evolutionary adaptations to a symbiotic lifestyle.</title>
        <authorList>
            <person name="Aranda M."/>
            <person name="Li Y."/>
            <person name="Liew Y.J."/>
            <person name="Baumgarten S."/>
            <person name="Simakov O."/>
            <person name="Wilson M."/>
            <person name="Piel J."/>
            <person name="Ashoor H."/>
            <person name="Bougouffa S."/>
            <person name="Bajic V.B."/>
            <person name="Ryu T."/>
            <person name="Ravasi T."/>
            <person name="Bayer T."/>
            <person name="Micklem G."/>
            <person name="Kim H."/>
            <person name="Bhak J."/>
            <person name="Lajeunesse T.C."/>
            <person name="Voolstra C.R."/>
        </authorList>
    </citation>
    <scope>NUCLEOTIDE SEQUENCE [LARGE SCALE GENOMIC DNA]</scope>
    <source>
        <strain evidence="8 9">CCMP2467</strain>
    </source>
</reference>
<evidence type="ECO:0000256" key="3">
    <source>
        <dbReference type="ARBA" id="ARBA00022679"/>
    </source>
</evidence>
<dbReference type="Pfam" id="PF23097">
    <property type="entry name" value="NOL10_2nd"/>
    <property type="match status" value="1"/>
</dbReference>
<dbReference type="Pfam" id="PF23098">
    <property type="entry name" value="Beta-prop_NOL10_N"/>
    <property type="match status" value="1"/>
</dbReference>
<dbReference type="InterPro" id="IPR056551">
    <property type="entry name" value="Beta-prop_NOL10_N"/>
</dbReference>
<dbReference type="InterPro" id="IPR056550">
    <property type="entry name" value="NOL10_2nd"/>
</dbReference>
<dbReference type="GO" id="GO:0032259">
    <property type="term" value="P:methylation"/>
    <property type="evidence" value="ECO:0007669"/>
    <property type="project" value="UniProtKB-KW"/>
</dbReference>
<proteinExistence type="inferred from homology"/>
<dbReference type="Gene3D" id="3.40.50.150">
    <property type="entry name" value="Vaccinia Virus protein VP39"/>
    <property type="match status" value="1"/>
</dbReference>
<evidence type="ECO:0000259" key="6">
    <source>
        <dbReference type="Pfam" id="PF23097"/>
    </source>
</evidence>
<accession>A0A1Q9CET1</accession>
<dbReference type="InterPro" id="IPR015943">
    <property type="entry name" value="WD40/YVTN_repeat-like_dom_sf"/>
</dbReference>
<comment type="similarity">
    <text evidence="1">Belongs to the methyltransferase superfamily. NTM1 family.</text>
</comment>
<protein>
    <submittedName>
        <fullName evidence="8">Nucleolar protein 10</fullName>
    </submittedName>
</protein>
<dbReference type="OrthoDB" id="273340at2759"/>
<feature type="domain" description="Nucleolar protein 10-like second" evidence="6">
    <location>
        <begin position="372"/>
        <end position="419"/>
    </location>
</feature>
<sequence>MQVTEFNDIKVYNLSAGKSLPQWLAESKRKKQSLRSNEDFRKRIDLIQDFEFNVASSRVKVSPDGQYVLSTGIYAPELRIFDLKELGMKCSRGLDSEVVDLQLLSEDWKKLVMLLHDRTLEFHSQYGRHHRLRVPKCGRSITYDSESCTLFVGGSSQEVYRLDLEAGTFLTPIEMQRMNEVNEVVTHPRLPIVSCCGDGAVVESWDLRDQTSPLQTLKVDEASTSENIQVTRCAYSGNGMFFAAGTSEGIVRVYDLRSSRPLAQRDHMNDYAITSLCFHGSGPESSDLLVASSDKKSIKVWGATTGSMKASVESQSVVNDVSFYPNSGLMFVANDHQRIGLFFIPSIGLAPSWCSFLDNITEELEESKQKTIFEDFQFVTKDQLEQLGATELVGTKYLQPYMHGFFMDYRLHAKLKAALDPFAFEEYRKQKVKERLEAKRTMRTRIRNNKVDVNPSFHEQLQLTAEEGSGVGASKKRKEAADKAKRILQDQRFQALFADPDFTIEDSGQHSKADGAPLLPKRKKKQEFSATLKPCEILQQGMRKLEKAPGDLRCSRHPWRIPICDMPTTAENELLRCSLRVSPFHDLQKEQKRLQDAFAFVFRPGQEMLADIHGVDDSGREYSSLSELWLLQGQQRDKFYKVNENWWVKGYEGRVSLEGTMIGDEASQEDVQHSQDFLRKALEGMLDDPSSALDCGAGIGRVTKAVLLPAVTGSVTLVDQSERWLQTAKKYLEREADRCHFIQCRLETYQPSSSFDIIWIQWTLQYLTDEDVVHLLHNLSAGLTSQGVIVLKENNMSQDSLSFHMDTPGKEGRFDMTRSPKHLHVLVELAGLRVTHMELWDECSCWVLRCLSEEVPELAPDGPDQGQ</sequence>
<feature type="domain" description="Nucleolar protein 10-like N-terminal" evidence="7">
    <location>
        <begin position="1"/>
        <end position="368"/>
    </location>
</feature>
<dbReference type="SUPFAM" id="SSF50978">
    <property type="entry name" value="WD40 repeat-like"/>
    <property type="match status" value="1"/>
</dbReference>
<dbReference type="GO" id="GO:0000462">
    <property type="term" value="P:maturation of SSU-rRNA from tricistronic rRNA transcript (SSU-rRNA, 5.8S rRNA, LSU-rRNA)"/>
    <property type="evidence" value="ECO:0007669"/>
    <property type="project" value="TreeGrafter"/>
</dbReference>
<evidence type="ECO:0000256" key="4">
    <source>
        <dbReference type="ARBA" id="ARBA00022691"/>
    </source>
</evidence>
<dbReference type="AlphaFoldDB" id="A0A1Q9CET1"/>
<dbReference type="CDD" id="cd02440">
    <property type="entry name" value="AdoMet_MTases"/>
    <property type="match status" value="1"/>
</dbReference>
<evidence type="ECO:0000313" key="8">
    <source>
        <dbReference type="EMBL" id="OLP81347.1"/>
    </source>
</evidence>
<keyword evidence="9" id="KW-1185">Reference proteome</keyword>
<dbReference type="InterPro" id="IPR036322">
    <property type="entry name" value="WD40_repeat_dom_sf"/>
</dbReference>
<dbReference type="GO" id="GO:0030686">
    <property type="term" value="C:90S preribosome"/>
    <property type="evidence" value="ECO:0007669"/>
    <property type="project" value="TreeGrafter"/>
</dbReference>
<dbReference type="SUPFAM" id="SSF53335">
    <property type="entry name" value="S-adenosyl-L-methionine-dependent methyltransferases"/>
    <property type="match status" value="1"/>
</dbReference>
<dbReference type="EMBL" id="LSRX01001288">
    <property type="protein sequence ID" value="OLP81347.1"/>
    <property type="molecule type" value="Genomic_DNA"/>
</dbReference>